<reference evidence="3" key="1">
    <citation type="journal article" date="2014" name="Proc. Natl. Acad. Sci. U.S.A.">
        <title>Extensive sampling of basidiomycete genomes demonstrates inadequacy of the white-rot/brown-rot paradigm for wood decay fungi.</title>
        <authorList>
            <person name="Riley R."/>
            <person name="Salamov A.A."/>
            <person name="Brown D.W."/>
            <person name="Nagy L.G."/>
            <person name="Floudas D."/>
            <person name="Held B.W."/>
            <person name="Levasseur A."/>
            <person name="Lombard V."/>
            <person name="Morin E."/>
            <person name="Otillar R."/>
            <person name="Lindquist E.A."/>
            <person name="Sun H."/>
            <person name="LaButti K.M."/>
            <person name="Schmutz J."/>
            <person name="Jabbour D."/>
            <person name="Luo H."/>
            <person name="Baker S.E."/>
            <person name="Pisabarro A.G."/>
            <person name="Walton J.D."/>
            <person name="Blanchette R.A."/>
            <person name="Henrissat B."/>
            <person name="Martin F."/>
            <person name="Cullen D."/>
            <person name="Hibbett D.S."/>
            <person name="Grigoriev I.V."/>
        </authorList>
    </citation>
    <scope>NUCLEOTIDE SEQUENCE [LARGE SCALE GENOMIC DNA]</scope>
    <source>
        <strain evidence="3">FD-172 SS1</strain>
    </source>
</reference>
<protein>
    <recommendedName>
        <fullName evidence="1">F-box domain-containing protein</fullName>
    </recommendedName>
</protein>
<feature type="domain" description="F-box" evidence="1">
    <location>
        <begin position="81"/>
        <end position="137"/>
    </location>
</feature>
<dbReference type="InParanoid" id="A0A067MYB7"/>
<dbReference type="InterPro" id="IPR036047">
    <property type="entry name" value="F-box-like_dom_sf"/>
</dbReference>
<evidence type="ECO:0000313" key="3">
    <source>
        <dbReference type="Proteomes" id="UP000027195"/>
    </source>
</evidence>
<evidence type="ECO:0000313" key="2">
    <source>
        <dbReference type="EMBL" id="KDQ16536.1"/>
    </source>
</evidence>
<dbReference type="InterPro" id="IPR032675">
    <property type="entry name" value="LRR_dom_sf"/>
</dbReference>
<dbReference type="SUPFAM" id="SSF52047">
    <property type="entry name" value="RNI-like"/>
    <property type="match status" value="1"/>
</dbReference>
<dbReference type="Gene3D" id="1.20.1280.50">
    <property type="match status" value="1"/>
</dbReference>
<dbReference type="HOGENOM" id="CLU_024199_1_2_1"/>
<dbReference type="InterPro" id="IPR001810">
    <property type="entry name" value="F-box_dom"/>
</dbReference>
<proteinExistence type="predicted"/>
<dbReference type="Proteomes" id="UP000027195">
    <property type="component" value="Unassembled WGS sequence"/>
</dbReference>
<dbReference type="STRING" id="930990.A0A067MYB7"/>
<dbReference type="AlphaFoldDB" id="A0A067MYB7"/>
<gene>
    <name evidence="2" type="ORF">BOTBODRAFT_251633</name>
</gene>
<dbReference type="Gene3D" id="3.80.10.10">
    <property type="entry name" value="Ribonuclease Inhibitor"/>
    <property type="match status" value="1"/>
</dbReference>
<keyword evidence="3" id="KW-1185">Reference proteome</keyword>
<name>A0A067MYB7_BOTB1</name>
<sequence length="597" mass="66935">MESATSELLSQLMQTLVEHIRVSRSGINDSNEEVIDPVRSTSEVSRSALDEEIKLFELAVEAIGTYSANALAALRSRRNETTPVYRLPNEILSSIFEGIGIEDIQSTSPLEAPINVAGVSKVWRSVAFNTPSLWKLIKALPLGLVPTFLDRSKQSGLDIFIDYTKQPRGACRAQLALLVPHADRWRSLLVQLGTVSRTHELNRYLKYQLPRLEALCFFGSDPVLDIDETGTLQGIPRENAPRLRQLCLDSTYLPLSSPLFSDLTFLLLSNISYTSPDAGRRLLGVIDACPLLQNLSLTNLYFIDPIPPNPNDTPPPPAAPIHLPDLRFIRFSNLSLWVIRSILSRIVTQAYCQLFMSTRLLPRESPRDILPATVQNLHNIRSVSSLEVSVIGRGRDMRIHGSVPGSIGTFTIVMEDEPMGHTRIQRTLLAFAQHLPLPLESLKISGFQRRKGSASIMPQILSHFPQLAEITFDGCHKAFIEALVISATRHVCPRLERLQIDFCTITDTVLIDLMRSRIFPPRDPVARSSFTNDAPVCPLNLLRLYRCRKITMRSIPRLQEYARMLAWVLEGQLDDDYHVLTSSHPRLSVVDSSSNDE</sequence>
<dbReference type="EMBL" id="KL198027">
    <property type="protein sequence ID" value="KDQ16536.1"/>
    <property type="molecule type" value="Genomic_DNA"/>
</dbReference>
<dbReference type="SUPFAM" id="SSF81383">
    <property type="entry name" value="F-box domain"/>
    <property type="match status" value="1"/>
</dbReference>
<evidence type="ECO:0000259" key="1">
    <source>
        <dbReference type="PROSITE" id="PS50181"/>
    </source>
</evidence>
<dbReference type="OrthoDB" id="8048523at2759"/>
<organism evidence="2 3">
    <name type="scientific">Botryobasidium botryosum (strain FD-172 SS1)</name>
    <dbReference type="NCBI Taxonomy" id="930990"/>
    <lineage>
        <taxon>Eukaryota</taxon>
        <taxon>Fungi</taxon>
        <taxon>Dikarya</taxon>
        <taxon>Basidiomycota</taxon>
        <taxon>Agaricomycotina</taxon>
        <taxon>Agaricomycetes</taxon>
        <taxon>Cantharellales</taxon>
        <taxon>Botryobasidiaceae</taxon>
        <taxon>Botryobasidium</taxon>
    </lineage>
</organism>
<accession>A0A067MYB7</accession>
<dbReference type="PROSITE" id="PS50181">
    <property type="entry name" value="FBOX"/>
    <property type="match status" value="1"/>
</dbReference>